<dbReference type="EMBL" id="FNQM01000002">
    <property type="protein sequence ID" value="SDZ98774.1"/>
    <property type="molecule type" value="Genomic_DNA"/>
</dbReference>
<keyword evidence="2" id="KW-1185">Reference proteome</keyword>
<proteinExistence type="predicted"/>
<accession>A0A1H3XJF3</accession>
<evidence type="ECO:0000313" key="1">
    <source>
        <dbReference type="EMBL" id="SDZ98774.1"/>
    </source>
</evidence>
<dbReference type="Proteomes" id="UP000198703">
    <property type="component" value="Unassembled WGS sequence"/>
</dbReference>
<dbReference type="STRING" id="89524.SAMN05444370_102426"/>
<reference evidence="1 2" key="1">
    <citation type="submission" date="2016-10" db="EMBL/GenBank/DDBJ databases">
        <authorList>
            <person name="de Groot N.N."/>
        </authorList>
    </citation>
    <scope>NUCLEOTIDE SEQUENCE [LARGE SCALE GENOMIC DNA]</scope>
    <source>
        <strain evidence="1 2">DSM 15345</strain>
    </source>
</reference>
<gene>
    <name evidence="1" type="ORF">SAMN05444370_102426</name>
</gene>
<protein>
    <submittedName>
        <fullName evidence="1">Uncharacterized protein</fullName>
    </submittedName>
</protein>
<sequence>MNGIRAACASIGFTLATVVVGPAALALSAPLGPVGGPVLVIAPPWLDAAAAAEAAGGRIIALREAPLATLAVFGSPDFAPRLRAAGAFAANGLVVAELCGVETDDGNR</sequence>
<dbReference type="AlphaFoldDB" id="A0A1H3XJF3"/>
<organism evidence="1 2">
    <name type="scientific">Rubrimonas cliftonensis</name>
    <dbReference type="NCBI Taxonomy" id="89524"/>
    <lineage>
        <taxon>Bacteria</taxon>
        <taxon>Pseudomonadati</taxon>
        <taxon>Pseudomonadota</taxon>
        <taxon>Alphaproteobacteria</taxon>
        <taxon>Rhodobacterales</taxon>
        <taxon>Paracoccaceae</taxon>
        <taxon>Rubrimonas</taxon>
    </lineage>
</organism>
<evidence type="ECO:0000313" key="2">
    <source>
        <dbReference type="Proteomes" id="UP000198703"/>
    </source>
</evidence>
<name>A0A1H3XJF3_9RHOB</name>
<dbReference type="RefSeq" id="WP_245730921.1">
    <property type="nucleotide sequence ID" value="NZ_FNQM01000002.1"/>
</dbReference>